<accession>A0A1I0UEI5</accession>
<dbReference type="OrthoDB" id="4464900at2"/>
<evidence type="ECO:0000256" key="1">
    <source>
        <dbReference type="SAM" id="Phobius"/>
    </source>
</evidence>
<evidence type="ECO:0000313" key="3">
    <source>
        <dbReference type="EMBL" id="SFA62340.1"/>
    </source>
</evidence>
<sequence>MGALDRVQEDLARGEPWNARKRLGAVLEREPASQPALDLLAFACLAMDDVAGAGAAWFLTDRDESDPVVRDALAAFAASSDRSVVLARRLPMNAPSRAYPPRARERLALLESRIRAAGDDWEPPGEVHYVAQDGVDVEAFDEWTEPTVRDRSGVKLVAAVLVLAMLGGVTLATLLTVLF</sequence>
<dbReference type="Pfam" id="PF20225">
    <property type="entry name" value="DUF6584"/>
    <property type="match status" value="1"/>
</dbReference>
<dbReference type="InterPro" id="IPR046491">
    <property type="entry name" value="DUF6584"/>
</dbReference>
<dbReference type="AlphaFoldDB" id="A0A1I0UEI5"/>
<reference evidence="3 4" key="1">
    <citation type="submission" date="2016-10" db="EMBL/GenBank/DDBJ databases">
        <authorList>
            <person name="de Groot N.N."/>
        </authorList>
    </citation>
    <scope>NUCLEOTIDE SEQUENCE [LARGE SCALE GENOMIC DNA]</scope>
    <source>
        <strain evidence="3 4">DSM 44908</strain>
    </source>
</reference>
<keyword evidence="1" id="KW-0472">Membrane</keyword>
<dbReference type="RefSeq" id="WP_068102342.1">
    <property type="nucleotide sequence ID" value="NZ_CP135915.1"/>
</dbReference>
<dbReference type="EMBL" id="JABUKG010000002">
    <property type="protein sequence ID" value="MBY6319731.1"/>
    <property type="molecule type" value="Genomic_DNA"/>
</dbReference>
<dbReference type="Proteomes" id="UP001520140">
    <property type="component" value="Unassembled WGS sequence"/>
</dbReference>
<keyword evidence="1" id="KW-0812">Transmembrane</keyword>
<gene>
    <name evidence="2" type="ORF">HQ605_02725</name>
    <name evidence="3" type="ORF">SAMN05444374_12228</name>
</gene>
<keyword evidence="1" id="KW-1133">Transmembrane helix</keyword>
<evidence type="ECO:0000313" key="2">
    <source>
        <dbReference type="EMBL" id="MBY6319731.1"/>
    </source>
</evidence>
<reference evidence="2 5" key="2">
    <citation type="submission" date="2020-06" db="EMBL/GenBank/DDBJ databases">
        <title>Taxonomy, biology and ecology of Rhodococcus bacteria occurring in California pistachio and other woody hosts as revealed by genome sequence analyses.</title>
        <authorList>
            <person name="Gai Y."/>
            <person name="Riely B."/>
        </authorList>
    </citation>
    <scope>NUCLEOTIDE SEQUENCE [LARGE SCALE GENOMIC DNA]</scope>
    <source>
        <strain evidence="2 5">BP-284</strain>
    </source>
</reference>
<proteinExistence type="predicted"/>
<name>A0A1I0UEI5_9NOCA</name>
<protein>
    <submittedName>
        <fullName evidence="3">Uncharacterized protein</fullName>
    </submittedName>
</protein>
<dbReference type="Proteomes" id="UP000182054">
    <property type="component" value="Unassembled WGS sequence"/>
</dbReference>
<feature type="transmembrane region" description="Helical" evidence="1">
    <location>
        <begin position="156"/>
        <end position="178"/>
    </location>
</feature>
<dbReference type="GeneID" id="85487661"/>
<organism evidence="3 4">
    <name type="scientific">Rhodococcoides kroppenstedtii</name>
    <dbReference type="NCBI Taxonomy" id="293050"/>
    <lineage>
        <taxon>Bacteria</taxon>
        <taxon>Bacillati</taxon>
        <taxon>Actinomycetota</taxon>
        <taxon>Actinomycetes</taxon>
        <taxon>Mycobacteriales</taxon>
        <taxon>Nocardiaceae</taxon>
        <taxon>Rhodococcoides</taxon>
    </lineage>
</organism>
<keyword evidence="5" id="KW-1185">Reference proteome</keyword>
<evidence type="ECO:0000313" key="4">
    <source>
        <dbReference type="Proteomes" id="UP000182054"/>
    </source>
</evidence>
<evidence type="ECO:0000313" key="5">
    <source>
        <dbReference type="Proteomes" id="UP001520140"/>
    </source>
</evidence>
<dbReference type="EMBL" id="FOJN01000022">
    <property type="protein sequence ID" value="SFA62340.1"/>
    <property type="molecule type" value="Genomic_DNA"/>
</dbReference>